<accession>G3B4F9</accession>
<dbReference type="InterPro" id="IPR050856">
    <property type="entry name" value="Biotin_carboxylase_complex"/>
</dbReference>
<evidence type="ECO:0000313" key="11">
    <source>
        <dbReference type="Proteomes" id="UP000000707"/>
    </source>
</evidence>
<keyword evidence="2" id="KW-0436">Ligase</keyword>
<feature type="domain" description="ATP-grasp" evidence="8">
    <location>
        <begin position="124"/>
        <end position="327"/>
    </location>
</feature>
<dbReference type="InterPro" id="IPR011053">
    <property type="entry name" value="Single_hybrid_motif"/>
</dbReference>
<dbReference type="InterPro" id="IPR011761">
    <property type="entry name" value="ATP-grasp"/>
</dbReference>
<dbReference type="eggNOG" id="KOG0238">
    <property type="taxonomic scope" value="Eukaryota"/>
</dbReference>
<reference evidence="10 11" key="1">
    <citation type="journal article" date="2011" name="Proc. Natl. Acad. Sci. U.S.A.">
        <title>Comparative genomics of xylose-fermenting fungi for enhanced biofuel production.</title>
        <authorList>
            <person name="Wohlbach D.J."/>
            <person name="Kuo A."/>
            <person name="Sato T.K."/>
            <person name="Potts K.M."/>
            <person name="Salamov A.A."/>
            <person name="LaButti K.M."/>
            <person name="Sun H."/>
            <person name="Clum A."/>
            <person name="Pangilinan J.L."/>
            <person name="Lindquist E.A."/>
            <person name="Lucas S."/>
            <person name="Lapidus A."/>
            <person name="Jin M."/>
            <person name="Gunawan C."/>
            <person name="Balan V."/>
            <person name="Dale B.E."/>
            <person name="Jeffries T.W."/>
            <person name="Zinkel R."/>
            <person name="Barry K.W."/>
            <person name="Grigoriev I.V."/>
            <person name="Gasch A.P."/>
        </authorList>
    </citation>
    <scope>NUCLEOTIDE SEQUENCE [LARGE SCALE GENOMIC DNA]</scope>
    <source>
        <strain evidence="11">ATCC 10573 / BCRC 21748 / CBS 615 / JCM 9827 / NBRC 10315 / NRRL Y-1498 / VKM Y-70</strain>
    </source>
</reference>
<dbReference type="Pfam" id="PF02682">
    <property type="entry name" value="CT_C_D"/>
    <property type="match status" value="1"/>
</dbReference>
<dbReference type="InterPro" id="IPR016185">
    <property type="entry name" value="PreATP-grasp_dom_sf"/>
</dbReference>
<dbReference type="CDD" id="cd06850">
    <property type="entry name" value="biotinyl_domain"/>
    <property type="match status" value="1"/>
</dbReference>
<dbReference type="InterPro" id="IPR011764">
    <property type="entry name" value="Biotin_carboxylation_dom"/>
</dbReference>
<organism evidence="11">
    <name type="scientific">Candida tenuis (strain ATCC 10573 / BCRC 21748 / CBS 615 / JCM 9827 / NBRC 10315 / NRRL Y-1498 / VKM Y-70)</name>
    <name type="common">Yeast</name>
    <name type="synonym">Yamadazyma tenuis</name>
    <dbReference type="NCBI Taxonomy" id="590646"/>
    <lineage>
        <taxon>Eukaryota</taxon>
        <taxon>Fungi</taxon>
        <taxon>Dikarya</taxon>
        <taxon>Ascomycota</taxon>
        <taxon>Saccharomycotina</taxon>
        <taxon>Pichiomycetes</taxon>
        <taxon>Debaryomycetaceae</taxon>
        <taxon>Yamadazyma</taxon>
    </lineage>
</organism>
<dbReference type="PANTHER" id="PTHR18866:SF128">
    <property type="entry name" value="UREA AMIDOLYASE"/>
    <property type="match status" value="1"/>
</dbReference>
<dbReference type="Gene3D" id="3.30.470.20">
    <property type="entry name" value="ATP-grasp fold, B domain"/>
    <property type="match status" value="1"/>
</dbReference>
<dbReference type="InterPro" id="IPR005481">
    <property type="entry name" value="BC-like_N"/>
</dbReference>
<keyword evidence="3 7" id="KW-0547">Nucleotide-binding</keyword>
<evidence type="ECO:0000256" key="7">
    <source>
        <dbReference type="PROSITE-ProRule" id="PRU00409"/>
    </source>
</evidence>
<dbReference type="Pfam" id="PF02626">
    <property type="entry name" value="CT_A_B"/>
    <property type="match status" value="1"/>
</dbReference>
<dbReference type="EMBL" id="GL996521">
    <property type="protein sequence ID" value="EGV63815.1"/>
    <property type="molecule type" value="Genomic_DNA"/>
</dbReference>
<dbReference type="OrthoDB" id="196847at2759"/>
<evidence type="ECO:0008006" key="12">
    <source>
        <dbReference type="Google" id="ProtNLM"/>
    </source>
</evidence>
<comment type="cofactor">
    <cofactor evidence="1">
        <name>biotin</name>
        <dbReference type="ChEBI" id="CHEBI:57586"/>
    </cofactor>
</comment>
<dbReference type="InterPro" id="IPR011054">
    <property type="entry name" value="Rudment_hybrid_motif"/>
</dbReference>
<dbReference type="InterPro" id="IPR003778">
    <property type="entry name" value="CT_A_B"/>
</dbReference>
<evidence type="ECO:0000259" key="9">
    <source>
        <dbReference type="PROSITE" id="PS50979"/>
    </source>
</evidence>
<keyword evidence="4" id="KW-0378">Hydrolase</keyword>
<dbReference type="AlphaFoldDB" id="G3B4F9"/>
<gene>
    <name evidence="10" type="ORF">CANTEDRAFT_121521</name>
</gene>
<evidence type="ECO:0000256" key="6">
    <source>
        <dbReference type="ARBA" id="ARBA00023267"/>
    </source>
</evidence>
<dbReference type="GO" id="GO:0044281">
    <property type="term" value="P:small molecule metabolic process"/>
    <property type="evidence" value="ECO:0007669"/>
    <property type="project" value="UniProtKB-ARBA"/>
</dbReference>
<evidence type="ECO:0000256" key="1">
    <source>
        <dbReference type="ARBA" id="ARBA00001953"/>
    </source>
</evidence>
<dbReference type="InterPro" id="IPR003833">
    <property type="entry name" value="CT_C_D"/>
</dbReference>
<dbReference type="SUPFAM" id="SSF52440">
    <property type="entry name" value="PreATP-grasp domain"/>
    <property type="match status" value="1"/>
</dbReference>
<dbReference type="PROSITE" id="PS00867">
    <property type="entry name" value="CPSASE_2"/>
    <property type="match status" value="1"/>
</dbReference>
<evidence type="ECO:0000313" key="10">
    <source>
        <dbReference type="EMBL" id="EGV63815.1"/>
    </source>
</evidence>
<dbReference type="Proteomes" id="UP000000707">
    <property type="component" value="Unassembled WGS sequence"/>
</dbReference>
<keyword evidence="6" id="KW-0092">Biotin</keyword>
<dbReference type="InterPro" id="IPR029000">
    <property type="entry name" value="Cyclophilin-like_dom_sf"/>
</dbReference>
<evidence type="ECO:0000256" key="3">
    <source>
        <dbReference type="ARBA" id="ARBA00022741"/>
    </source>
</evidence>
<keyword evidence="5 7" id="KW-0067">ATP-binding</keyword>
<dbReference type="SUPFAM" id="SSF51246">
    <property type="entry name" value="Rudiment single hybrid motif"/>
    <property type="match status" value="1"/>
</dbReference>
<dbReference type="InterPro" id="IPR005482">
    <property type="entry name" value="Biotin_COase_C"/>
</dbReference>
<dbReference type="STRING" id="590646.G3B4F9"/>
<dbReference type="Pfam" id="PF00364">
    <property type="entry name" value="Biotin_lipoyl"/>
    <property type="match status" value="1"/>
</dbReference>
<proteinExistence type="predicted"/>
<dbReference type="InterPro" id="IPR005479">
    <property type="entry name" value="CPAse_ATP-bd"/>
</dbReference>
<dbReference type="InterPro" id="IPR000089">
    <property type="entry name" value="Biotin_lipoyl"/>
</dbReference>
<name>G3B4F9_CANTC</name>
<evidence type="ECO:0000256" key="5">
    <source>
        <dbReference type="ARBA" id="ARBA00022840"/>
    </source>
</evidence>
<dbReference type="SMART" id="SM00797">
    <property type="entry name" value="AHS2"/>
    <property type="match status" value="1"/>
</dbReference>
<dbReference type="PROSITE" id="PS50979">
    <property type="entry name" value="BC"/>
    <property type="match status" value="1"/>
</dbReference>
<dbReference type="Gene3D" id="2.40.50.100">
    <property type="match status" value="1"/>
</dbReference>
<dbReference type="PANTHER" id="PTHR18866">
    <property type="entry name" value="CARBOXYLASE:PYRUVATE/ACETYL-COA/PROPIONYL-COA CARBOXYLASE"/>
    <property type="match status" value="1"/>
</dbReference>
<dbReference type="SUPFAM" id="SSF50891">
    <property type="entry name" value="Cyclophilin-like"/>
    <property type="match status" value="2"/>
</dbReference>
<dbReference type="Pfam" id="PF00289">
    <property type="entry name" value="Biotin_carb_N"/>
    <property type="match status" value="1"/>
</dbReference>
<dbReference type="Pfam" id="PF02786">
    <property type="entry name" value="CPSase_L_D2"/>
    <property type="match status" value="1"/>
</dbReference>
<dbReference type="GO" id="GO:0016787">
    <property type="term" value="F:hydrolase activity"/>
    <property type="evidence" value="ECO:0007669"/>
    <property type="project" value="UniProtKB-KW"/>
</dbReference>
<dbReference type="SMART" id="SM00796">
    <property type="entry name" value="AHS1"/>
    <property type="match status" value="1"/>
</dbReference>
<dbReference type="Gene3D" id="2.40.100.10">
    <property type="entry name" value="Cyclophilin-like"/>
    <property type="match status" value="2"/>
</dbReference>
<dbReference type="Pfam" id="PF02785">
    <property type="entry name" value="Biotin_carb_C"/>
    <property type="match status" value="1"/>
</dbReference>
<feature type="domain" description="Biotin carboxylation" evidence="9">
    <location>
        <begin position="6"/>
        <end position="465"/>
    </location>
</feature>
<dbReference type="SMART" id="SM00878">
    <property type="entry name" value="Biotin_carb_C"/>
    <property type="match status" value="1"/>
</dbReference>
<dbReference type="PROSITE" id="PS50975">
    <property type="entry name" value="ATP_GRASP"/>
    <property type="match status" value="1"/>
</dbReference>
<dbReference type="Gene3D" id="3.30.1360.40">
    <property type="match status" value="1"/>
</dbReference>
<evidence type="ECO:0000256" key="2">
    <source>
        <dbReference type="ARBA" id="ARBA00022598"/>
    </source>
</evidence>
<dbReference type="SUPFAM" id="SSF51230">
    <property type="entry name" value="Single hybrid motif"/>
    <property type="match status" value="1"/>
</dbReference>
<keyword evidence="11" id="KW-1185">Reference proteome</keyword>
<dbReference type="SUPFAM" id="SSF56059">
    <property type="entry name" value="Glutathione synthetase ATP-binding domain-like"/>
    <property type="match status" value="1"/>
</dbReference>
<dbReference type="GO" id="GO:0016874">
    <property type="term" value="F:ligase activity"/>
    <property type="evidence" value="ECO:0007669"/>
    <property type="project" value="UniProtKB-KW"/>
</dbReference>
<protein>
    <recommendedName>
        <fullName evidence="12">Urea carboxylase</fullName>
    </recommendedName>
</protein>
<dbReference type="PROSITE" id="PS00866">
    <property type="entry name" value="CPSASE_1"/>
    <property type="match status" value="1"/>
</dbReference>
<sequence length="1270" mass="140276">MSQFTKIKKVLVANRGEIACRIIRSCKENGLYTIGIYSTEDCDAMHVVQSDESHLLPGVGANAYINIEEIVKIAIDCKADVVVPGYGFLSENSAFADALENAGIIFAGPSVESVETFGLKHSARVLAEKNHVPVVPGSNLIESDEEAVSRAREIGYPIMIKSTAGGGGMGLKVAYNENELIDSFNEVVSRGQTLFKNSGAFLEKYVEAGRHIEVQIFGNGKGGVVAFGERECSIQRRHQKVIEEAPSPFVVMPTYNHKDLRTKLSRCAIQLASSINYKSAGTVEFLVDDETGEFYFLEMNTRLQVEHGITELIYNVDLMKLMLLQAEYEAKGSYEVDNDNIAIPSGHAIEVRVYAENPIKNFQPSPGILHLVEYPETALIPGCKLRIDHWVSTGSKISPYFDPLIAKIMVWGPDRQKATKGMIEVLENTKIYGPTNNIDYLTEILKSEAYQSGNTLTSFLNTTFKFEPSLIEFVKSGAYTTIQDLPGREACSAGVPLSGPADPLSFQIANLLVGNKMEEAGLEISSKGPYIKFHAPAVIALAGSHFKFKVNGKAAPMFAAIEVPANSIVKIGDAIGNGQRSYLAIQGGLPDVAEYLGSKSCTPTLNYGGHQGRVIMAGDCIGVVKRSPIKELKFGPQIPTSSLPDVESYDEDSIWTIRCVGGPHDTPGICDRQKLDKFYNTIYSVNLNSNRGCTRLDGQADVFSRPDGRDGGTHPSNILEYPYPTCGISVVGSMMALFGVDGGTLSGFVCISVPIKSEWWKSGQAKVSSKIQFKLISYSDAIKLNNKREAYLEELSSAIRRGSNYPSFDDDLEEYETDDSKLHNTILYHREKTSKLPELSIRQAGEKLVVVDFGIEEFTLVNNGRYKQLETNIHAYDKSSDFSKALIRTEITTGAIGVLFETNKISRKELLEIIIKLEAAIPPTSELKLKSTLYKLPICFDHSALKHCIDRYIHSQRPYAPYLPNNTEYIMRANNLATMQDFKNSVIGQTQVVTAVSFLCANTLSVNLDPRTRIKTGKYNPARTFTPKGAIGSGSVATSIYSIDSPGGYMIWGMVLPDLCWNTFSRLSVLKGKPYFYENFDQISYYEVSEEKLAELNTQLLAGRLEIETEEVEIDFNEYINFLKDIEDEVKEIDAKKQVSMDALIAEEEVSRAKWLKEMESAKTTTSTDQSILNDPSTIKVMANMAANIFKINVKKGDIITGEDVLIILEAMKMEIPMRAINEEESDDEDDGPKKEAAHPSTLKYEVLDVIVNEGDVMNSGDVLMLIKAI</sequence>
<dbReference type="GO" id="GO:0005524">
    <property type="term" value="F:ATP binding"/>
    <property type="evidence" value="ECO:0007669"/>
    <property type="project" value="UniProtKB-UniRule"/>
</dbReference>
<evidence type="ECO:0000256" key="4">
    <source>
        <dbReference type="ARBA" id="ARBA00022801"/>
    </source>
</evidence>
<dbReference type="HOGENOM" id="CLU_002162_0_0_1"/>
<evidence type="ECO:0000259" key="8">
    <source>
        <dbReference type="PROSITE" id="PS50975"/>
    </source>
</evidence>
<dbReference type="GO" id="GO:0046872">
    <property type="term" value="F:metal ion binding"/>
    <property type="evidence" value="ECO:0007669"/>
    <property type="project" value="InterPro"/>
</dbReference>